<protein>
    <recommendedName>
        <fullName evidence="2">MurNAc-LAA domain-containing protein</fullName>
    </recommendedName>
</protein>
<reference evidence="3 4" key="1">
    <citation type="journal article" date="2020" name="Front. Microbiol.">
        <title>Single-cell genomics of novel Actinobacteria with the Wood-Ljungdahl pathway discovered in a serpentinizing system.</title>
        <authorList>
            <person name="Merino N."/>
            <person name="Kawai M."/>
            <person name="Boyd E.S."/>
            <person name="Colman D.R."/>
            <person name="McGlynn S.E."/>
            <person name="Nealson K.H."/>
            <person name="Kurokawa K."/>
            <person name="Hongoh Y."/>
        </authorList>
    </citation>
    <scope>NUCLEOTIDE SEQUENCE [LARGE SCALE GENOMIC DNA]</scope>
    <source>
        <strain evidence="3 4">S47</strain>
    </source>
</reference>
<organism evidence="3 4">
    <name type="scientific">Candidatus Hakubella thermalkaliphila</name>
    <dbReference type="NCBI Taxonomy" id="2754717"/>
    <lineage>
        <taxon>Bacteria</taxon>
        <taxon>Bacillati</taxon>
        <taxon>Actinomycetota</taxon>
        <taxon>Actinomycetota incertae sedis</taxon>
        <taxon>Candidatus Hakubellales</taxon>
        <taxon>Candidatus Hakubellaceae</taxon>
        <taxon>Candidatus Hakubella</taxon>
    </lineage>
</organism>
<evidence type="ECO:0000259" key="2">
    <source>
        <dbReference type="Pfam" id="PF01520"/>
    </source>
</evidence>
<name>A0A6V8Q802_9ACTN</name>
<dbReference type="RefSeq" id="WP_176236552.1">
    <property type="nucleotide sequence ID" value="NZ_BLSD01000505.1"/>
</dbReference>
<evidence type="ECO:0000256" key="1">
    <source>
        <dbReference type="ARBA" id="ARBA00022801"/>
    </source>
</evidence>
<feature type="non-terminal residue" evidence="3">
    <location>
        <position position="83"/>
    </location>
</feature>
<evidence type="ECO:0000313" key="3">
    <source>
        <dbReference type="EMBL" id="GFP40838.1"/>
    </source>
</evidence>
<dbReference type="GO" id="GO:0009253">
    <property type="term" value="P:peptidoglycan catabolic process"/>
    <property type="evidence" value="ECO:0007669"/>
    <property type="project" value="InterPro"/>
</dbReference>
<dbReference type="Proteomes" id="UP000569018">
    <property type="component" value="Unassembled WGS sequence"/>
</dbReference>
<dbReference type="InterPro" id="IPR002508">
    <property type="entry name" value="MurNAc-LAA_cat"/>
</dbReference>
<dbReference type="AlphaFoldDB" id="A0A6V8Q802"/>
<evidence type="ECO:0000313" key="4">
    <source>
        <dbReference type="Proteomes" id="UP000569018"/>
    </source>
</evidence>
<dbReference type="GO" id="GO:0030288">
    <property type="term" value="C:outer membrane-bounded periplasmic space"/>
    <property type="evidence" value="ECO:0007669"/>
    <property type="project" value="TreeGrafter"/>
</dbReference>
<gene>
    <name evidence="3" type="ORF">HKBW3S47_02535</name>
</gene>
<comment type="caution">
    <text evidence="3">The sequence shown here is derived from an EMBL/GenBank/DDBJ whole genome shotgun (WGS) entry which is preliminary data.</text>
</comment>
<sequence>MILATDGGNDPGAVGPTGLQEKVVCLNVALRVRALLAGRVDVRLSREADVDTPFSGRLPATGAACFISIHCNAHASREANGTE</sequence>
<dbReference type="InterPro" id="IPR050695">
    <property type="entry name" value="N-acetylmuramoyl_amidase_3"/>
</dbReference>
<feature type="domain" description="MurNAc-LAA" evidence="2">
    <location>
        <begin position="2"/>
        <end position="83"/>
    </location>
</feature>
<dbReference type="PANTHER" id="PTHR30404:SF0">
    <property type="entry name" value="N-ACETYLMURAMOYL-L-ALANINE AMIDASE AMIC"/>
    <property type="match status" value="1"/>
</dbReference>
<proteinExistence type="predicted"/>
<dbReference type="GO" id="GO:0008745">
    <property type="term" value="F:N-acetylmuramoyl-L-alanine amidase activity"/>
    <property type="evidence" value="ECO:0007669"/>
    <property type="project" value="InterPro"/>
</dbReference>
<dbReference type="CDD" id="cd02696">
    <property type="entry name" value="MurNAc-LAA"/>
    <property type="match status" value="1"/>
</dbReference>
<accession>A0A6V8Q802</accession>
<keyword evidence="1" id="KW-0378">Hydrolase</keyword>
<dbReference type="Pfam" id="PF01520">
    <property type="entry name" value="Amidase_3"/>
    <property type="match status" value="1"/>
</dbReference>
<dbReference type="EMBL" id="BLSD01000505">
    <property type="protein sequence ID" value="GFP40838.1"/>
    <property type="molecule type" value="Genomic_DNA"/>
</dbReference>
<dbReference type="SUPFAM" id="SSF53187">
    <property type="entry name" value="Zn-dependent exopeptidases"/>
    <property type="match status" value="1"/>
</dbReference>
<dbReference type="PANTHER" id="PTHR30404">
    <property type="entry name" value="N-ACETYLMURAMOYL-L-ALANINE AMIDASE"/>
    <property type="match status" value="1"/>
</dbReference>
<dbReference type="Gene3D" id="3.40.630.40">
    <property type="entry name" value="Zn-dependent exopeptidases"/>
    <property type="match status" value="1"/>
</dbReference>